<organism evidence="1 2">
    <name type="scientific">Roseibium album</name>
    <dbReference type="NCBI Taxonomy" id="311410"/>
    <lineage>
        <taxon>Bacteria</taxon>
        <taxon>Pseudomonadati</taxon>
        <taxon>Pseudomonadota</taxon>
        <taxon>Alphaproteobacteria</taxon>
        <taxon>Hyphomicrobiales</taxon>
        <taxon>Stappiaceae</taxon>
        <taxon>Roseibium</taxon>
    </lineage>
</organism>
<evidence type="ECO:0000313" key="1">
    <source>
        <dbReference type="EMBL" id="CTQ65017.1"/>
    </source>
</evidence>
<gene>
    <name evidence="1" type="ORF">LA5096_00608</name>
</gene>
<evidence type="ECO:0000313" key="2">
    <source>
        <dbReference type="Proteomes" id="UP000049983"/>
    </source>
</evidence>
<dbReference type="EMBL" id="CXWC01000001">
    <property type="protein sequence ID" value="CTQ65017.1"/>
    <property type="molecule type" value="Genomic_DNA"/>
</dbReference>
<protein>
    <submittedName>
        <fullName evidence="1">Uncharacterized protein</fullName>
    </submittedName>
</protein>
<dbReference type="GeneID" id="97673612"/>
<proteinExistence type="predicted"/>
<dbReference type="RefSeq" id="WP_158510391.1">
    <property type="nucleotide sequence ID" value="NZ_CANMGD010000006.1"/>
</dbReference>
<reference evidence="2" key="1">
    <citation type="submission" date="2015-07" db="EMBL/GenBank/DDBJ databases">
        <authorList>
            <person name="Rodrigo-Torres Lidia"/>
            <person name="Arahal R.David."/>
        </authorList>
    </citation>
    <scope>NUCLEOTIDE SEQUENCE [LARGE SCALE GENOMIC DNA]</scope>
    <source>
        <strain evidence="2">CECT 5096</strain>
    </source>
</reference>
<dbReference type="AlphaFoldDB" id="A0A0M6Z9H2"/>
<name>A0A0M6Z9H2_9HYPH</name>
<dbReference type="Proteomes" id="UP000049983">
    <property type="component" value="Unassembled WGS sequence"/>
</dbReference>
<sequence>MPWVEALGAAIRELDNVSPGMVTPVTVLHFLSDIACHAAGGKRASITFSREAGTV</sequence>
<accession>A0A0M6Z9H2</accession>
<keyword evidence="2" id="KW-1185">Reference proteome</keyword>